<dbReference type="Gene3D" id="1.10.287.130">
    <property type="match status" value="1"/>
</dbReference>
<dbReference type="CDD" id="cd00082">
    <property type="entry name" value="HisKA"/>
    <property type="match status" value="1"/>
</dbReference>
<dbReference type="GO" id="GO:0005886">
    <property type="term" value="C:plasma membrane"/>
    <property type="evidence" value="ECO:0007669"/>
    <property type="project" value="UniProtKB-SubCell"/>
</dbReference>
<protein>
    <recommendedName>
        <fullName evidence="3">histidine kinase</fullName>
        <ecNumber evidence="3">2.7.13.3</ecNumber>
    </recommendedName>
</protein>
<dbReference type="InterPro" id="IPR005467">
    <property type="entry name" value="His_kinase_dom"/>
</dbReference>
<dbReference type="PANTHER" id="PTHR45436">
    <property type="entry name" value="SENSOR HISTIDINE KINASE YKOH"/>
    <property type="match status" value="1"/>
</dbReference>
<dbReference type="EC" id="2.7.13.3" evidence="3"/>
<evidence type="ECO:0000256" key="4">
    <source>
        <dbReference type="ARBA" id="ARBA00022553"/>
    </source>
</evidence>
<organism evidence="14 15">
    <name type="scientific">Gordonia amicalis</name>
    <dbReference type="NCBI Taxonomy" id="89053"/>
    <lineage>
        <taxon>Bacteria</taxon>
        <taxon>Bacillati</taxon>
        <taxon>Actinomycetota</taxon>
        <taxon>Actinomycetes</taxon>
        <taxon>Mycobacteriales</taxon>
        <taxon>Gordoniaceae</taxon>
        <taxon>Gordonia</taxon>
    </lineage>
</organism>
<evidence type="ECO:0000313" key="14">
    <source>
        <dbReference type="EMBL" id="MDV6310797.1"/>
    </source>
</evidence>
<evidence type="ECO:0000256" key="2">
    <source>
        <dbReference type="ARBA" id="ARBA00004236"/>
    </source>
</evidence>
<comment type="caution">
    <text evidence="14">The sequence shown here is derived from an EMBL/GenBank/DDBJ whole genome shotgun (WGS) entry which is preliminary data.</text>
</comment>
<evidence type="ECO:0000256" key="11">
    <source>
        <dbReference type="SAM" id="MobiDB-lite"/>
    </source>
</evidence>
<dbReference type="Pfam" id="PF02518">
    <property type="entry name" value="HATPase_c"/>
    <property type="match status" value="1"/>
</dbReference>
<dbReference type="PRINTS" id="PR00344">
    <property type="entry name" value="BCTRLSENSOR"/>
</dbReference>
<evidence type="ECO:0000256" key="5">
    <source>
        <dbReference type="ARBA" id="ARBA00022679"/>
    </source>
</evidence>
<evidence type="ECO:0000313" key="15">
    <source>
        <dbReference type="Proteomes" id="UP001185922"/>
    </source>
</evidence>
<dbReference type="InterPro" id="IPR003594">
    <property type="entry name" value="HATPase_dom"/>
</dbReference>
<dbReference type="GO" id="GO:0000155">
    <property type="term" value="F:phosphorelay sensor kinase activity"/>
    <property type="evidence" value="ECO:0007669"/>
    <property type="project" value="InterPro"/>
</dbReference>
<dbReference type="InterPro" id="IPR050428">
    <property type="entry name" value="TCS_sensor_his_kinase"/>
</dbReference>
<dbReference type="EMBL" id="JAWLKH010000002">
    <property type="protein sequence ID" value="MDV6310797.1"/>
    <property type="molecule type" value="Genomic_DNA"/>
</dbReference>
<dbReference type="InterPro" id="IPR004358">
    <property type="entry name" value="Sig_transdc_His_kin-like_C"/>
</dbReference>
<evidence type="ECO:0000256" key="12">
    <source>
        <dbReference type="SAM" id="Phobius"/>
    </source>
</evidence>
<gene>
    <name evidence="14" type="ORF">R3Q15_02590</name>
</gene>
<feature type="domain" description="Histidine kinase" evidence="13">
    <location>
        <begin position="218"/>
        <end position="425"/>
    </location>
</feature>
<feature type="compositionally biased region" description="Basic and acidic residues" evidence="11">
    <location>
        <begin position="446"/>
        <end position="456"/>
    </location>
</feature>
<dbReference type="InterPro" id="IPR003661">
    <property type="entry name" value="HisK_dim/P_dom"/>
</dbReference>
<dbReference type="SMART" id="SM00387">
    <property type="entry name" value="HATPase_c"/>
    <property type="match status" value="1"/>
</dbReference>
<evidence type="ECO:0000256" key="6">
    <source>
        <dbReference type="ARBA" id="ARBA00022692"/>
    </source>
</evidence>
<evidence type="ECO:0000256" key="9">
    <source>
        <dbReference type="ARBA" id="ARBA00023012"/>
    </source>
</evidence>
<dbReference type="PROSITE" id="PS50109">
    <property type="entry name" value="HIS_KIN"/>
    <property type="match status" value="1"/>
</dbReference>
<dbReference type="SUPFAM" id="SSF55874">
    <property type="entry name" value="ATPase domain of HSP90 chaperone/DNA topoisomerase II/histidine kinase"/>
    <property type="match status" value="1"/>
</dbReference>
<feature type="region of interest" description="Disordered" evidence="11">
    <location>
        <begin position="428"/>
        <end position="456"/>
    </location>
</feature>
<keyword evidence="6 12" id="KW-0812">Transmembrane</keyword>
<keyword evidence="7 14" id="KW-0418">Kinase</keyword>
<keyword evidence="10 12" id="KW-0472">Membrane</keyword>
<keyword evidence="5" id="KW-0808">Transferase</keyword>
<dbReference type="SUPFAM" id="SSF47384">
    <property type="entry name" value="Homodimeric domain of signal transducing histidine kinase"/>
    <property type="match status" value="1"/>
</dbReference>
<evidence type="ECO:0000259" key="13">
    <source>
        <dbReference type="PROSITE" id="PS50109"/>
    </source>
</evidence>
<feature type="transmembrane region" description="Helical" evidence="12">
    <location>
        <begin position="134"/>
        <end position="155"/>
    </location>
</feature>
<feature type="transmembrane region" description="Helical" evidence="12">
    <location>
        <begin position="12"/>
        <end position="32"/>
    </location>
</feature>
<dbReference type="PANTHER" id="PTHR45436:SF5">
    <property type="entry name" value="SENSOR HISTIDINE KINASE TRCS"/>
    <property type="match status" value="1"/>
</dbReference>
<evidence type="ECO:0000256" key="7">
    <source>
        <dbReference type="ARBA" id="ARBA00022777"/>
    </source>
</evidence>
<evidence type="ECO:0000256" key="8">
    <source>
        <dbReference type="ARBA" id="ARBA00022989"/>
    </source>
</evidence>
<dbReference type="InterPro" id="IPR036890">
    <property type="entry name" value="HATPase_C_sf"/>
</dbReference>
<evidence type="ECO:0000256" key="10">
    <source>
        <dbReference type="ARBA" id="ARBA00023136"/>
    </source>
</evidence>
<proteinExistence type="predicted"/>
<evidence type="ECO:0000256" key="1">
    <source>
        <dbReference type="ARBA" id="ARBA00000085"/>
    </source>
</evidence>
<reference evidence="14" key="1">
    <citation type="submission" date="2023-10" db="EMBL/GenBank/DDBJ databases">
        <title>Development of a sustainable strategy for remediation of hydrocarbon-contaminated territories based on the waste exchange concept.</title>
        <authorList>
            <person name="Krivoruchko A."/>
        </authorList>
    </citation>
    <scope>NUCLEOTIDE SEQUENCE</scope>
    <source>
        <strain evidence="14">IEGM 1279</strain>
    </source>
</reference>
<dbReference type="AlphaFoldDB" id="A0AAE4R2Y4"/>
<evidence type="ECO:0000256" key="3">
    <source>
        <dbReference type="ARBA" id="ARBA00012438"/>
    </source>
</evidence>
<name>A0AAE4R2Y4_9ACTN</name>
<dbReference type="RefSeq" id="WP_182155463.1">
    <property type="nucleotide sequence ID" value="NZ_JACFXQ010000053.1"/>
</dbReference>
<accession>A0AAE4R2Y4</accession>
<comment type="catalytic activity">
    <reaction evidence="1">
        <text>ATP + protein L-histidine = ADP + protein N-phospho-L-histidine.</text>
        <dbReference type="EC" id="2.7.13.3"/>
    </reaction>
</comment>
<keyword evidence="8 12" id="KW-1133">Transmembrane helix</keyword>
<dbReference type="Gene3D" id="3.30.565.10">
    <property type="entry name" value="Histidine kinase-like ATPase, C-terminal domain"/>
    <property type="match status" value="1"/>
</dbReference>
<keyword evidence="4" id="KW-0597">Phosphoprotein</keyword>
<dbReference type="InterPro" id="IPR036097">
    <property type="entry name" value="HisK_dim/P_sf"/>
</dbReference>
<sequence length="456" mass="48948">MRRRLLTTMTAVLIAVGALLGIPLSVVAWWWVADNAHQALDNRLKIIADQLIRQEGANGRIPSEAVNRQSFELLLPPDGQLTITYPDLGGVDRRMLVGADSDGPRLSESIGLGTAGTLTLSIPRNEVRDDQMTAAGVVLLVVVASVIGGSVVAAVSAGRIVDPLTDLADRAATLGRADFRTEWKMYGIAELDRVSRALADANTAQALRLEREREIAGDASHQLRSRLTAIQLRLDELALHDDPAVVSEAEAALDQVERLATDLDELVEASRADEPEPHFIDVGDMLATLVEDFRHAFEAQGRQLTAVVEGAPQALTSQSGRLREAVSVLVDNALQHGRGTCRIEVSTLQAGELVRITVADEGDGVADEISAHIFRRGFSAGKRPGAGRSGVGLSLARALIEADGGRLELTVRRPPVFAIVVPARYASGYGEEPNEQDDQGPGGTDTDVRRDRVPHR</sequence>
<dbReference type="Proteomes" id="UP001185922">
    <property type="component" value="Unassembled WGS sequence"/>
</dbReference>
<comment type="subcellular location">
    <subcellularLocation>
        <location evidence="2">Cell membrane</location>
    </subcellularLocation>
</comment>
<keyword evidence="9" id="KW-0902">Two-component regulatory system</keyword>